<protein>
    <recommendedName>
        <fullName evidence="3">DUF2017 family protein</fullName>
    </recommendedName>
</protein>
<sequence length="152" mass="17148">MESWNALEFDATPYYDSLIDEFMIRERIVGAFSLADPQLLAARATAEEIEQAEWPPEDTDFEYPPEVAEWVTIQEELAGLQRVIILLEAAPDDVTRIANFRVHGFGQWLRECLWAATGVLPRDPGSPDHNSVLYRKAFQLQGRGNGESAPIT</sequence>
<name>A0ABV6P825_9MICC</name>
<organism evidence="1 2">
    <name type="scientific">Micrococcoides hystricis</name>
    <dbReference type="NCBI Taxonomy" id="1572761"/>
    <lineage>
        <taxon>Bacteria</taxon>
        <taxon>Bacillati</taxon>
        <taxon>Actinomycetota</taxon>
        <taxon>Actinomycetes</taxon>
        <taxon>Micrococcales</taxon>
        <taxon>Micrococcaceae</taxon>
        <taxon>Micrococcoides</taxon>
    </lineage>
</organism>
<dbReference type="Proteomes" id="UP001589862">
    <property type="component" value="Unassembled WGS sequence"/>
</dbReference>
<proteinExistence type="predicted"/>
<evidence type="ECO:0000313" key="1">
    <source>
        <dbReference type="EMBL" id="MFC0581281.1"/>
    </source>
</evidence>
<reference evidence="1 2" key="1">
    <citation type="submission" date="2024-09" db="EMBL/GenBank/DDBJ databases">
        <authorList>
            <person name="Sun Q."/>
            <person name="Mori K."/>
        </authorList>
    </citation>
    <scope>NUCLEOTIDE SEQUENCE [LARGE SCALE GENOMIC DNA]</scope>
    <source>
        <strain evidence="1 2">NCAIM B.02604</strain>
    </source>
</reference>
<dbReference type="RefSeq" id="WP_377457971.1">
    <property type="nucleotide sequence ID" value="NZ_JBHLUB010000002.1"/>
</dbReference>
<keyword evidence="2" id="KW-1185">Reference proteome</keyword>
<gene>
    <name evidence="1" type="ORF">ACFFFR_02600</name>
</gene>
<evidence type="ECO:0008006" key="3">
    <source>
        <dbReference type="Google" id="ProtNLM"/>
    </source>
</evidence>
<comment type="caution">
    <text evidence="1">The sequence shown here is derived from an EMBL/GenBank/DDBJ whole genome shotgun (WGS) entry which is preliminary data.</text>
</comment>
<dbReference type="EMBL" id="JBHLUB010000002">
    <property type="protein sequence ID" value="MFC0581281.1"/>
    <property type="molecule type" value="Genomic_DNA"/>
</dbReference>
<accession>A0ABV6P825</accession>
<evidence type="ECO:0000313" key="2">
    <source>
        <dbReference type="Proteomes" id="UP001589862"/>
    </source>
</evidence>